<dbReference type="PANTHER" id="PTHR30572:SF4">
    <property type="entry name" value="ABC TRANSPORTER PERMEASE YTRF"/>
    <property type="match status" value="1"/>
</dbReference>
<evidence type="ECO:0000256" key="4">
    <source>
        <dbReference type="ARBA" id="ARBA00022989"/>
    </source>
</evidence>
<dbReference type="Proteomes" id="UP001596091">
    <property type="component" value="Unassembled WGS sequence"/>
</dbReference>
<feature type="transmembrane region" description="Helical" evidence="7">
    <location>
        <begin position="787"/>
        <end position="810"/>
    </location>
</feature>
<dbReference type="InterPro" id="IPR025857">
    <property type="entry name" value="MacB_PCD"/>
</dbReference>
<feature type="domain" description="MacB-like periplasmic core" evidence="9">
    <location>
        <begin position="23"/>
        <end position="240"/>
    </location>
</feature>
<evidence type="ECO:0000256" key="3">
    <source>
        <dbReference type="ARBA" id="ARBA00022692"/>
    </source>
</evidence>
<keyword evidence="4 7" id="KW-1133">Transmembrane helix</keyword>
<evidence type="ECO:0000259" key="9">
    <source>
        <dbReference type="Pfam" id="PF12704"/>
    </source>
</evidence>
<evidence type="ECO:0000259" key="8">
    <source>
        <dbReference type="Pfam" id="PF02687"/>
    </source>
</evidence>
<evidence type="ECO:0000256" key="5">
    <source>
        <dbReference type="ARBA" id="ARBA00023136"/>
    </source>
</evidence>
<proteinExistence type="inferred from homology"/>
<gene>
    <name evidence="10" type="ORF">ACFPT7_14720</name>
</gene>
<evidence type="ECO:0000256" key="6">
    <source>
        <dbReference type="ARBA" id="ARBA00038076"/>
    </source>
</evidence>
<name>A0ABW1EGV5_9BACT</name>
<feature type="domain" description="ABC3 transporter permease C-terminal" evidence="8">
    <location>
        <begin position="283"/>
        <end position="399"/>
    </location>
</feature>
<keyword evidence="2" id="KW-1003">Cell membrane</keyword>
<dbReference type="InterPro" id="IPR050250">
    <property type="entry name" value="Macrolide_Exporter_MacB"/>
</dbReference>
<evidence type="ECO:0000313" key="11">
    <source>
        <dbReference type="Proteomes" id="UP001596091"/>
    </source>
</evidence>
<feature type="transmembrane region" description="Helical" evidence="7">
    <location>
        <begin position="333"/>
        <end position="354"/>
    </location>
</feature>
<dbReference type="InterPro" id="IPR003838">
    <property type="entry name" value="ABC3_permease_C"/>
</dbReference>
<feature type="transmembrane region" description="Helical" evidence="7">
    <location>
        <begin position="701"/>
        <end position="727"/>
    </location>
</feature>
<feature type="transmembrane region" description="Helical" evidence="7">
    <location>
        <begin position="20"/>
        <end position="43"/>
    </location>
</feature>
<organism evidence="10 11">
    <name type="scientific">Acidicapsa dinghuensis</name>
    <dbReference type="NCBI Taxonomy" id="2218256"/>
    <lineage>
        <taxon>Bacteria</taxon>
        <taxon>Pseudomonadati</taxon>
        <taxon>Acidobacteriota</taxon>
        <taxon>Terriglobia</taxon>
        <taxon>Terriglobales</taxon>
        <taxon>Acidobacteriaceae</taxon>
        <taxon>Acidicapsa</taxon>
    </lineage>
</organism>
<comment type="similarity">
    <text evidence="6">Belongs to the ABC-4 integral membrane protein family.</text>
</comment>
<dbReference type="NCBIfam" id="TIGR03434">
    <property type="entry name" value="ADOP"/>
    <property type="match status" value="1"/>
</dbReference>
<dbReference type="InterPro" id="IPR017800">
    <property type="entry name" value="ADOP"/>
</dbReference>
<comment type="subcellular location">
    <subcellularLocation>
        <location evidence="1">Cell membrane</location>
        <topology evidence="1">Multi-pass membrane protein</topology>
    </subcellularLocation>
</comment>
<feature type="transmembrane region" description="Helical" evidence="7">
    <location>
        <begin position="748"/>
        <end position="775"/>
    </location>
</feature>
<dbReference type="RefSeq" id="WP_263340242.1">
    <property type="nucleotide sequence ID" value="NZ_JAGSYH010000005.1"/>
</dbReference>
<reference evidence="11" key="1">
    <citation type="journal article" date="2019" name="Int. J. Syst. Evol. Microbiol.">
        <title>The Global Catalogue of Microorganisms (GCM) 10K type strain sequencing project: providing services to taxonomists for standard genome sequencing and annotation.</title>
        <authorList>
            <consortium name="The Broad Institute Genomics Platform"/>
            <consortium name="The Broad Institute Genome Sequencing Center for Infectious Disease"/>
            <person name="Wu L."/>
            <person name="Ma J."/>
        </authorList>
    </citation>
    <scope>NUCLEOTIDE SEQUENCE [LARGE SCALE GENOMIC DNA]</scope>
    <source>
        <strain evidence="11">JCM 4087</strain>
    </source>
</reference>
<feature type="transmembrane region" description="Helical" evidence="7">
    <location>
        <begin position="374"/>
        <end position="398"/>
    </location>
</feature>
<feature type="transmembrane region" description="Helical" evidence="7">
    <location>
        <begin position="425"/>
        <end position="445"/>
    </location>
</feature>
<feature type="domain" description="ABC3 transporter permease C-terminal" evidence="8">
    <location>
        <begin position="704"/>
        <end position="817"/>
    </location>
</feature>
<protein>
    <submittedName>
        <fullName evidence="10">ABC transporter permease</fullName>
    </submittedName>
</protein>
<evidence type="ECO:0000256" key="7">
    <source>
        <dbReference type="SAM" id="Phobius"/>
    </source>
</evidence>
<evidence type="ECO:0000313" key="10">
    <source>
        <dbReference type="EMBL" id="MFC5863557.1"/>
    </source>
</evidence>
<dbReference type="Pfam" id="PF02687">
    <property type="entry name" value="FtsX"/>
    <property type="match status" value="2"/>
</dbReference>
<comment type="caution">
    <text evidence="10">The sequence shown here is derived from an EMBL/GenBank/DDBJ whole genome shotgun (WGS) entry which is preliminary data.</text>
</comment>
<evidence type="ECO:0000256" key="2">
    <source>
        <dbReference type="ARBA" id="ARBA00022475"/>
    </source>
</evidence>
<dbReference type="EMBL" id="JBHSPH010000005">
    <property type="protein sequence ID" value="MFC5863557.1"/>
    <property type="molecule type" value="Genomic_DNA"/>
</dbReference>
<feature type="domain" description="MacB-like periplasmic core" evidence="9">
    <location>
        <begin position="527"/>
        <end position="633"/>
    </location>
</feature>
<keyword evidence="11" id="KW-1185">Reference proteome</keyword>
<keyword evidence="5 7" id="KW-0472">Membrane</keyword>
<dbReference type="Pfam" id="PF12704">
    <property type="entry name" value="MacB_PCD"/>
    <property type="match status" value="2"/>
</dbReference>
<dbReference type="PANTHER" id="PTHR30572">
    <property type="entry name" value="MEMBRANE COMPONENT OF TRANSPORTER-RELATED"/>
    <property type="match status" value="1"/>
</dbReference>
<feature type="transmembrane region" description="Helical" evidence="7">
    <location>
        <begin position="280"/>
        <end position="305"/>
    </location>
</feature>
<accession>A0ABW1EGV5</accession>
<keyword evidence="3 7" id="KW-0812">Transmembrane</keyword>
<evidence type="ECO:0000256" key="1">
    <source>
        <dbReference type="ARBA" id="ARBA00004651"/>
    </source>
</evidence>
<sequence length="824" mass="88158">MGPFLSELRYSLRRLRKARFFSLAVILMLAFGIGACTTIFSLIQGILLRPLPFPDSGNLVQLGEHVGENPGIGVTARDIQAYSSSATAFSSVGGFATTDFELSGNATPEYLSAGRLNASIFSTLGVQPILGRVFSHQEENTHATVVVLSYQIWTNRYHRDPNVLGQTIQLNRQVYTIIGVMPRGFEFPLQRGHLDEIQLWVPLSLTAEELSEPNAGIFSYQMIARLKPGVTVEQAAQDAARVARVIMQNYPASMSRIHIRGDIKLLSEAVTGEARPLLRVLFFAAAVVLLIACVNVAILMLVHAIRNQRDQAVRLALGARPGAILRETLLEGLLLSLTGGLLGLAVAALVLPTVTRLLPDSLPRLDSISIDGVVVGFALATTFFTGIVCSLAPALLALRTNLVAALKEGQGTASSSGRRISTRSVLASAEIAIALLLLTASGMALRSYQKMLAIDPGFQPEHVLVAGYRLPITQYPTNLSVETFNRQLIDRLSSKPGIASVGIADSLPSAGNSAMSAYTLEGERTEAWKLKFAAFAAVDGDYFQALGIPHIAGRTFTSDDGPNAPPVIIVSQSMAQHSWPGQNAIGKRMHVGNPKKGLPWATVVGIVGNTRIGARDAKPNDQWYLPVRQPATLYGASATDARSVALASYIILRAAIPPNQMPGILRASVAEVDPLLALDDIQPMNDVLSKTEAPRRFLTELVGAFALAALLLSITGIYVVISFAVSMRTHEIAIRMALGAQRSSIAQLILQSGLILALYGCGTGILISLALAKFVQSFLFEVTATDPLIYLASAAMMILIAALASLLPALRAAQADPIRTLRST</sequence>